<evidence type="ECO:0000313" key="9">
    <source>
        <dbReference type="EMBL" id="MDT0635945.1"/>
    </source>
</evidence>
<gene>
    <name evidence="9" type="ORF">RM532_13400</name>
</gene>
<evidence type="ECO:0000259" key="8">
    <source>
        <dbReference type="Pfam" id="PF05598"/>
    </source>
</evidence>
<protein>
    <submittedName>
        <fullName evidence="9">IS5 family transposase</fullName>
    </submittedName>
</protein>
<dbReference type="Pfam" id="PF01609">
    <property type="entry name" value="DDE_Tnp_1"/>
    <property type="match status" value="1"/>
</dbReference>
<keyword evidence="3" id="KW-0815">Transposition</keyword>
<feature type="region of interest" description="Disordered" evidence="6">
    <location>
        <begin position="159"/>
        <end position="196"/>
    </location>
</feature>
<accession>A0ABU3C324</accession>
<evidence type="ECO:0000313" key="10">
    <source>
        <dbReference type="Proteomes" id="UP001251857"/>
    </source>
</evidence>
<evidence type="ECO:0000256" key="1">
    <source>
        <dbReference type="ARBA" id="ARBA00003544"/>
    </source>
</evidence>
<evidence type="ECO:0000256" key="5">
    <source>
        <dbReference type="ARBA" id="ARBA00023172"/>
    </source>
</evidence>
<feature type="domain" description="Transposase IS4-like" evidence="7">
    <location>
        <begin position="201"/>
        <end position="345"/>
    </location>
</feature>
<proteinExistence type="inferred from homology"/>
<dbReference type="InterPro" id="IPR047959">
    <property type="entry name" value="Transpos_IS5"/>
</dbReference>
<evidence type="ECO:0000256" key="3">
    <source>
        <dbReference type="ARBA" id="ARBA00022578"/>
    </source>
</evidence>
<name>A0ABU3C324_9GAMM</name>
<dbReference type="InterPro" id="IPR008490">
    <property type="entry name" value="Transposase_InsH_N"/>
</dbReference>
<dbReference type="EMBL" id="JAVRIB010000015">
    <property type="protein sequence ID" value="MDT0635945.1"/>
    <property type="molecule type" value="Genomic_DNA"/>
</dbReference>
<reference evidence="9 10" key="1">
    <citation type="submission" date="2023-09" db="EMBL/GenBank/DDBJ databases">
        <authorList>
            <person name="Rey-Velasco X."/>
        </authorList>
    </citation>
    <scope>NUCLEOTIDE SEQUENCE [LARGE SCALE GENOMIC DNA]</scope>
    <source>
        <strain evidence="9 10">W335</strain>
    </source>
</reference>
<organism evidence="9 10">
    <name type="scientific">Spectribacter hydrogenoxidans</name>
    <dbReference type="NCBI Taxonomy" id="3075608"/>
    <lineage>
        <taxon>Bacteria</taxon>
        <taxon>Pseudomonadati</taxon>
        <taxon>Pseudomonadota</taxon>
        <taxon>Gammaproteobacteria</taxon>
        <taxon>Salinisphaerales</taxon>
        <taxon>Salinisphaeraceae</taxon>
        <taxon>Spectribacter</taxon>
    </lineage>
</organism>
<dbReference type="PANTHER" id="PTHR35604">
    <property type="entry name" value="TRANSPOSASE INSH FOR INSERTION SEQUENCE ELEMENT IS5A-RELATED"/>
    <property type="match status" value="1"/>
</dbReference>
<dbReference type="InterPro" id="IPR002559">
    <property type="entry name" value="Transposase_11"/>
</dbReference>
<evidence type="ECO:0000256" key="4">
    <source>
        <dbReference type="ARBA" id="ARBA00023125"/>
    </source>
</evidence>
<keyword evidence="4" id="KW-0238">DNA-binding</keyword>
<evidence type="ECO:0000259" key="7">
    <source>
        <dbReference type="Pfam" id="PF01609"/>
    </source>
</evidence>
<dbReference type="Proteomes" id="UP001251857">
    <property type="component" value="Unassembled WGS sequence"/>
</dbReference>
<dbReference type="RefSeq" id="WP_311653840.1">
    <property type="nucleotide sequence ID" value="NZ_JAVRIB010000015.1"/>
</dbReference>
<evidence type="ECO:0000256" key="2">
    <source>
        <dbReference type="ARBA" id="ARBA00010075"/>
    </source>
</evidence>
<sequence>MRGTDNQQDSLFSYSAVSDFVPAHHPLRRIRALVDEALDGMRGTLLVSYSHTGRPSVAPERIIRALLLQVLYSIRSERQLVEQIRYNMLYRWFVGLSLDDAVWDASTFSKNRERFVDHRVTGQLLEQVVSVARRRKLLSEEHFSVDGSLVEAWASMGSYRRKDDDSDPPAGPPDFRGESRRSDTHECKTDPDARLYRKGDGQPARLCYITHALTDNRHALVVDAQLTQARGTAEVDAALDMLNRRAGQSRLTVGADRLYDQQRFIDGARAARVTPHVAQNTRRRSSCIDGRTTRHAGYAKSIHARHRVETPFGWGKFNRSLKRTMLRGLKRVGAQALLVYTGYNLVRMVALEAA</sequence>
<keyword evidence="10" id="KW-1185">Reference proteome</keyword>
<comment type="caution">
    <text evidence="9">The sequence shown here is derived from an EMBL/GenBank/DDBJ whole genome shotgun (WGS) entry which is preliminary data.</text>
</comment>
<comment type="function">
    <text evidence="1">Involved in the transposition of the insertion sequence IS5.</text>
</comment>
<dbReference type="Pfam" id="PF05598">
    <property type="entry name" value="DUF772"/>
    <property type="match status" value="1"/>
</dbReference>
<comment type="similarity">
    <text evidence="2">Belongs to the transposase 11 family.</text>
</comment>
<feature type="domain" description="Transposase InsH N-terminal" evidence="8">
    <location>
        <begin position="17"/>
        <end position="114"/>
    </location>
</feature>
<dbReference type="NCBIfam" id="NF033581">
    <property type="entry name" value="transpos_IS5_4"/>
    <property type="match status" value="1"/>
</dbReference>
<evidence type="ECO:0000256" key="6">
    <source>
        <dbReference type="SAM" id="MobiDB-lite"/>
    </source>
</evidence>
<feature type="compositionally biased region" description="Basic and acidic residues" evidence="6">
    <location>
        <begin position="175"/>
        <end position="196"/>
    </location>
</feature>
<keyword evidence="5" id="KW-0233">DNA recombination</keyword>
<dbReference type="PANTHER" id="PTHR35604:SF2">
    <property type="entry name" value="TRANSPOSASE INSH FOR INSERTION SEQUENCE ELEMENT IS5A-RELATED"/>
    <property type="match status" value="1"/>
</dbReference>